<evidence type="ECO:0000313" key="3">
    <source>
        <dbReference type="Proteomes" id="UP001206925"/>
    </source>
</evidence>
<protein>
    <recommendedName>
        <fullName evidence="1">GBF-interacting protein 1 N-terminal domain-containing protein</fullName>
    </recommendedName>
</protein>
<dbReference type="Gene3D" id="1.20.200.10">
    <property type="entry name" value="Fumarase/aspartase (Central domain)"/>
    <property type="match status" value="1"/>
</dbReference>
<dbReference type="InterPro" id="IPR047136">
    <property type="entry name" value="PurB_bact"/>
</dbReference>
<feature type="non-terminal residue" evidence="2">
    <location>
        <position position="337"/>
    </location>
</feature>
<feature type="domain" description="GBF-interacting protein 1 N-terminal" evidence="1">
    <location>
        <begin position="22"/>
        <end position="48"/>
    </location>
</feature>
<dbReference type="Pfam" id="PF06972">
    <property type="entry name" value="GIP1_N"/>
    <property type="match status" value="1"/>
</dbReference>
<name>A0AAD5BL12_AMBAR</name>
<gene>
    <name evidence="2" type="ORF">M8C21_025514</name>
</gene>
<dbReference type="AlphaFoldDB" id="A0AAD5BL12"/>
<keyword evidence="3" id="KW-1185">Reference proteome</keyword>
<dbReference type="InterPro" id="IPR009719">
    <property type="entry name" value="GIP1_N"/>
</dbReference>
<reference evidence="2" key="1">
    <citation type="submission" date="2022-06" db="EMBL/GenBank/DDBJ databases">
        <title>Uncovering the hologenomic basis of an extraordinary plant invasion.</title>
        <authorList>
            <person name="Bieker V.C."/>
            <person name="Martin M.D."/>
            <person name="Gilbert T."/>
            <person name="Hodgins K."/>
            <person name="Battlay P."/>
            <person name="Petersen B."/>
            <person name="Wilson J."/>
        </authorList>
    </citation>
    <scope>NUCLEOTIDE SEQUENCE</scope>
    <source>
        <strain evidence="2">AA19_3_7</strain>
        <tissue evidence="2">Leaf</tissue>
    </source>
</reference>
<evidence type="ECO:0000259" key="1">
    <source>
        <dbReference type="Pfam" id="PF06972"/>
    </source>
</evidence>
<dbReference type="Proteomes" id="UP001206925">
    <property type="component" value="Unassembled WGS sequence"/>
</dbReference>
<dbReference type="EMBL" id="JAMZMK010011980">
    <property type="protein sequence ID" value="KAI7725298.1"/>
    <property type="molecule type" value="Genomic_DNA"/>
</dbReference>
<organism evidence="2 3">
    <name type="scientific">Ambrosia artemisiifolia</name>
    <name type="common">Common ragweed</name>
    <dbReference type="NCBI Taxonomy" id="4212"/>
    <lineage>
        <taxon>Eukaryota</taxon>
        <taxon>Viridiplantae</taxon>
        <taxon>Streptophyta</taxon>
        <taxon>Embryophyta</taxon>
        <taxon>Tracheophyta</taxon>
        <taxon>Spermatophyta</taxon>
        <taxon>Magnoliopsida</taxon>
        <taxon>eudicotyledons</taxon>
        <taxon>Gunneridae</taxon>
        <taxon>Pentapetalae</taxon>
        <taxon>asterids</taxon>
        <taxon>campanulids</taxon>
        <taxon>Asterales</taxon>
        <taxon>Asteraceae</taxon>
        <taxon>Asteroideae</taxon>
        <taxon>Heliantheae alliance</taxon>
        <taxon>Heliantheae</taxon>
        <taxon>Ambrosia</taxon>
    </lineage>
</organism>
<proteinExistence type="predicted"/>
<evidence type="ECO:0000313" key="2">
    <source>
        <dbReference type="EMBL" id="KAI7725298.1"/>
    </source>
</evidence>
<dbReference type="PANTHER" id="PTHR43411:SF1">
    <property type="entry name" value="ADENYLOSUCCINATE LYASE"/>
    <property type="match status" value="1"/>
</dbReference>
<dbReference type="PANTHER" id="PTHR43411">
    <property type="entry name" value="ADENYLOSUCCINATE LYASE"/>
    <property type="match status" value="1"/>
</dbReference>
<accession>A0AAD5BL12</accession>
<comment type="caution">
    <text evidence="2">The sequence shown here is derived from an EMBL/GenBank/DDBJ whole genome shotgun (WGS) entry which is preliminary data.</text>
</comment>
<sequence>MVSLIAIVARRGTNCGGEVNGSLKVIVNGVSDADLYAALKDCNMNPNEGSMEATPRQSYGFFRIDILGTSCRNTPRFVRNHEDVVTALALSVIQHVLLLDLVTDMLNCTSFLDKLDMLLPMRNCYLAYDYVIHDEVVVMLGESDLDLISKMCSLLILRQLDVSFSHHNALQDVFAVYVKETEDGECIVLLATQDSYANKYLYNIPLYMVLWCEIKWLLNISRIPEVFEVPKFSNEFEANLQEDINNLAHGLMLKAVNYVTLPIMDDLVNDIYSMAKANAHISMLFQTHGQLNHWHVFRAYYSVLGFVIENGTKGCEVVKHFGVGGFAVAGQVLLRVM</sequence>